<evidence type="ECO:0000256" key="3">
    <source>
        <dbReference type="ARBA" id="ARBA00022583"/>
    </source>
</evidence>
<feature type="compositionally biased region" description="Low complexity" evidence="7">
    <location>
        <begin position="615"/>
        <end position="632"/>
    </location>
</feature>
<dbReference type="Proteomes" id="UP000722791">
    <property type="component" value="Unassembled WGS sequence"/>
</dbReference>
<keyword evidence="11" id="KW-1185">Reference proteome</keyword>
<dbReference type="Gene3D" id="1.25.40.90">
    <property type="match status" value="1"/>
</dbReference>
<dbReference type="InterPro" id="IPR008942">
    <property type="entry name" value="ENTH_VHS"/>
</dbReference>
<comment type="subcellular location">
    <subcellularLocation>
        <location evidence="1">Cytoplasmic vesicle</location>
        <location evidence="1">Clathrin-coated vesicle</location>
    </subcellularLocation>
    <subcellularLocation>
        <location evidence="2">Membrane</location>
        <location evidence="2">Clathrin-coated pit</location>
    </subcellularLocation>
</comment>
<dbReference type="Gene3D" id="1.20.58.150">
    <property type="entry name" value="ANTH domain"/>
    <property type="match status" value="1"/>
</dbReference>
<feature type="region of interest" description="Disordered" evidence="7">
    <location>
        <begin position="702"/>
        <end position="733"/>
    </location>
</feature>
<accession>A0A8J4D0I9</accession>
<dbReference type="GO" id="GO:0048268">
    <property type="term" value="P:clathrin coat assembly"/>
    <property type="evidence" value="ECO:0007669"/>
    <property type="project" value="InterPro"/>
</dbReference>
<comment type="caution">
    <text evidence="9">The sequence shown here is derived from an EMBL/GenBank/DDBJ whole genome shotgun (WGS) entry which is preliminary data.</text>
</comment>
<dbReference type="GO" id="GO:0072583">
    <property type="term" value="P:clathrin-dependent endocytosis"/>
    <property type="evidence" value="ECO:0007669"/>
    <property type="project" value="InterPro"/>
</dbReference>
<dbReference type="GO" id="GO:0006900">
    <property type="term" value="P:vesicle budding from membrane"/>
    <property type="evidence" value="ECO:0007669"/>
    <property type="project" value="TreeGrafter"/>
</dbReference>
<dbReference type="Pfam" id="PF07651">
    <property type="entry name" value="ANTH"/>
    <property type="match status" value="1"/>
</dbReference>
<keyword evidence="3" id="KW-0254">Endocytosis</keyword>
<evidence type="ECO:0000256" key="7">
    <source>
        <dbReference type="SAM" id="MobiDB-lite"/>
    </source>
</evidence>
<dbReference type="InterPro" id="IPR014712">
    <property type="entry name" value="ANTH_dom_sf"/>
</dbReference>
<dbReference type="GO" id="GO:0005546">
    <property type="term" value="F:phosphatidylinositol-4,5-bisphosphate binding"/>
    <property type="evidence" value="ECO:0007669"/>
    <property type="project" value="TreeGrafter"/>
</dbReference>
<evidence type="ECO:0000256" key="1">
    <source>
        <dbReference type="ARBA" id="ARBA00004132"/>
    </source>
</evidence>
<keyword evidence="5" id="KW-0168">Coated pit</keyword>
<reference evidence="9" key="1">
    <citation type="journal article" date="2021" name="Proc. Natl. Acad. Sci. U.S.A.">
        <title>Three genomes in the algal genus Volvox reveal the fate of a haploid sex-determining region after a transition to homothallism.</title>
        <authorList>
            <person name="Yamamoto K."/>
            <person name="Hamaji T."/>
            <person name="Kawai-Toyooka H."/>
            <person name="Matsuzaki R."/>
            <person name="Takahashi F."/>
            <person name="Nishimura Y."/>
            <person name="Kawachi M."/>
            <person name="Noguchi H."/>
            <person name="Minakuchi Y."/>
            <person name="Umen J.G."/>
            <person name="Toyoda A."/>
            <person name="Nozaki H."/>
        </authorList>
    </citation>
    <scope>NUCLEOTIDE SEQUENCE</scope>
    <source>
        <strain evidence="10">NIES-3785</strain>
        <strain evidence="9">NIES-3786</strain>
    </source>
</reference>
<organism evidence="9 11">
    <name type="scientific">Volvox reticuliferus</name>
    <dbReference type="NCBI Taxonomy" id="1737510"/>
    <lineage>
        <taxon>Eukaryota</taxon>
        <taxon>Viridiplantae</taxon>
        <taxon>Chlorophyta</taxon>
        <taxon>core chlorophytes</taxon>
        <taxon>Chlorophyceae</taxon>
        <taxon>CS clade</taxon>
        <taxon>Chlamydomonadales</taxon>
        <taxon>Volvocaceae</taxon>
        <taxon>Volvox</taxon>
    </lineage>
</organism>
<dbReference type="PANTHER" id="PTHR22951:SF5">
    <property type="entry name" value="PHOSPHATIDYLINOSITOL-BINDING CLATHRIN ASSEMBLY PROTEIN LAP"/>
    <property type="match status" value="1"/>
</dbReference>
<evidence type="ECO:0000313" key="11">
    <source>
        <dbReference type="Proteomes" id="UP000747110"/>
    </source>
</evidence>
<keyword evidence="4" id="KW-0472">Membrane</keyword>
<dbReference type="InterPro" id="IPR011417">
    <property type="entry name" value="ANTH_dom"/>
</dbReference>
<evidence type="ECO:0000313" key="9">
    <source>
        <dbReference type="EMBL" id="GIL91305.1"/>
    </source>
</evidence>
<evidence type="ECO:0000256" key="4">
    <source>
        <dbReference type="ARBA" id="ARBA00023136"/>
    </source>
</evidence>
<dbReference type="GO" id="GO:0000149">
    <property type="term" value="F:SNARE binding"/>
    <property type="evidence" value="ECO:0007669"/>
    <property type="project" value="TreeGrafter"/>
</dbReference>
<proteinExistence type="predicted"/>
<name>A0A8J4D0I9_9CHLO</name>
<dbReference type="SUPFAM" id="SSF89009">
    <property type="entry name" value="GAT-like domain"/>
    <property type="match status" value="1"/>
</dbReference>
<dbReference type="SUPFAM" id="SSF48464">
    <property type="entry name" value="ENTH/VHS domain"/>
    <property type="match status" value="1"/>
</dbReference>
<dbReference type="OrthoDB" id="44015at2759"/>
<dbReference type="GO" id="GO:0005545">
    <property type="term" value="F:1-phosphatidylinositol binding"/>
    <property type="evidence" value="ECO:0007669"/>
    <property type="project" value="InterPro"/>
</dbReference>
<dbReference type="PANTHER" id="PTHR22951">
    <property type="entry name" value="CLATHRIN ASSEMBLY PROTEIN"/>
    <property type="match status" value="1"/>
</dbReference>
<dbReference type="PROSITE" id="PS50942">
    <property type="entry name" value="ENTH"/>
    <property type="match status" value="1"/>
</dbReference>
<dbReference type="SMART" id="SM00273">
    <property type="entry name" value="ENTH"/>
    <property type="match status" value="1"/>
</dbReference>
<dbReference type="GO" id="GO:0032050">
    <property type="term" value="F:clathrin heavy chain binding"/>
    <property type="evidence" value="ECO:0007669"/>
    <property type="project" value="TreeGrafter"/>
</dbReference>
<feature type="region of interest" description="Disordered" evidence="7">
    <location>
        <begin position="615"/>
        <end position="641"/>
    </location>
</feature>
<evidence type="ECO:0000256" key="6">
    <source>
        <dbReference type="ARBA" id="ARBA00023329"/>
    </source>
</evidence>
<evidence type="ECO:0000313" key="10">
    <source>
        <dbReference type="EMBL" id="GIM05552.1"/>
    </source>
</evidence>
<feature type="domain" description="ENTH" evidence="8">
    <location>
        <begin position="31"/>
        <end position="172"/>
    </location>
</feature>
<evidence type="ECO:0000259" key="8">
    <source>
        <dbReference type="PROSITE" id="PS50942"/>
    </source>
</evidence>
<dbReference type="AlphaFoldDB" id="A0A8J4D0I9"/>
<dbReference type="InterPro" id="IPR048050">
    <property type="entry name" value="ANTH_N_plant"/>
</dbReference>
<dbReference type="CDD" id="cd03564">
    <property type="entry name" value="ANTH_N"/>
    <property type="match status" value="1"/>
</dbReference>
<keyword evidence="6" id="KW-0968">Cytoplasmic vesicle</keyword>
<dbReference type="GO" id="GO:0005905">
    <property type="term" value="C:clathrin-coated pit"/>
    <property type="evidence" value="ECO:0007669"/>
    <property type="project" value="UniProtKB-SubCell"/>
</dbReference>
<sequence>MDPASKQAAKYKTQSLIGIINDKMEVGMAKIRGEDSAALDVAIIKATLQDEVVPKEKHVRTLKISCSSQSSRQVVNYVIHGLVKRLDENPKAWLVTLKTLIVFHRLMRETDPSFQDELLRYAERTGRHRMMRLDSFADHTTKETWDYSAWIRVYSVYLDERLAVFRIMRFDPEHEQGVEARDSKLRSCATAELLDYLPAAQRLLRQLVSCMPEGAAQNNEIALLACSLVLKEVRSVYKVVCEGMMNLVDRIFEMDRGDALKGVELVKENLAVNERFNAFVSTIGAIQALKGAVQFPPVQPLPSDFLSTLEEYVKDAPKVAGEVGKPVTGRSNSIAPKVGTGPRLIVGGPIKEPANGPSSSPPYAPAHPAEVDLLGGFETLTVTEPPKAAPNVPAPAVAMVPAPTPFDPFAGFASPAPLAAPAAPAVAPAVVLPPPPAASTAPVTFAVPSSFANPAAAAVAAGMPGVAPSQPPAIVAPPGNAFGDHAVGTMNAFGTAVYTQPAAATLPEHMTMAAAPLPPFDPFTNPAVHAPVPSHMPPPLAPSPQPFAPPHQLVPQHMNAFAPPPALVPAAQTPAGSQTPVPSQFAAGPVPVHAAMGAAAALPPHMPPPAFANPFGSPGVPVPQPQAAAYSPTGAPSPPSNPFGALAQAVPVGTTGGANPFGVPPGGAGWPGAAPVGPAVAQVGGYSLKKAADPLSDISLDLFGKPQAPPTQQPMRPQGGMPQNGGGSPGSFF</sequence>
<evidence type="ECO:0000256" key="5">
    <source>
        <dbReference type="ARBA" id="ARBA00023176"/>
    </source>
</evidence>
<dbReference type="InterPro" id="IPR013809">
    <property type="entry name" value="ENTH"/>
</dbReference>
<dbReference type="Proteomes" id="UP000747110">
    <property type="component" value="Unassembled WGS sequence"/>
</dbReference>
<protein>
    <recommendedName>
        <fullName evidence="8">ENTH domain-containing protein</fullName>
    </recommendedName>
</protein>
<dbReference type="EMBL" id="BNCQ01000019">
    <property type="protein sequence ID" value="GIM05552.1"/>
    <property type="molecule type" value="Genomic_DNA"/>
</dbReference>
<feature type="compositionally biased region" description="Gly residues" evidence="7">
    <location>
        <begin position="722"/>
        <end position="733"/>
    </location>
</feature>
<dbReference type="InterPro" id="IPR045192">
    <property type="entry name" value="AP180-like"/>
</dbReference>
<dbReference type="EMBL" id="BNCP01000063">
    <property type="protein sequence ID" value="GIL91305.1"/>
    <property type="molecule type" value="Genomic_DNA"/>
</dbReference>
<gene>
    <name evidence="9" type="ORF">Vretifemale_18848</name>
    <name evidence="10" type="ORF">Vretimale_10012</name>
</gene>
<dbReference type="GO" id="GO:0030136">
    <property type="term" value="C:clathrin-coated vesicle"/>
    <property type="evidence" value="ECO:0007669"/>
    <property type="project" value="UniProtKB-SubCell"/>
</dbReference>
<evidence type="ECO:0000256" key="2">
    <source>
        <dbReference type="ARBA" id="ARBA00004600"/>
    </source>
</evidence>